<dbReference type="Gene3D" id="2.115.10.20">
    <property type="entry name" value="Glycosyl hydrolase domain, family 43"/>
    <property type="match status" value="1"/>
</dbReference>
<evidence type="ECO:0000256" key="2">
    <source>
        <dbReference type="ARBA" id="ARBA00022801"/>
    </source>
</evidence>
<sequence length="525" mass="59902">MSYSHRLNFFLLLFFLGSGPLLSGICHAQLPSSEPAYQEQYRPQFHFSPIANWMNDPNGLFFHKGNYHLFYQYNPDSTIWGPMHWGHATSGDLVHWEHQAPALSPDAAGMIFSGSVVVDHQNTSGLGQNDQVPILAYYTAHRMDWEQDHRLDFQNQAMAFSLDDGLSWEKYNHGHPVLFNPGIKDFRDPKVFWHSPTQRWIMLLAAGDHIAIWNSGNGIDWDYCSDFYGPKLEADGVWECPDLLKMPVGNTQTYKYVLLVSVNAYGPFGGSATKYFVGDFDGRTFTSDQQNTLWVDYGKDNYAGVSWNNIPREDGRLLTIGWMNNWEYAQNTPTERWRSAMTVPKRLSLEKAANQYLLKSHPIEALKSLREEAIAVADVRLGHPAPQQQFFTNDLSGAFELSLTIMESDAQQFGLWLHNVQGDTFQVMYNASEQKIITDRSKAGTFFSREGFYSKPTFVEWPKRYPLKLHLLVDWSSVELFVQNGEKAMTNTFYPSTAITSITAFSHGGNSAFENIEVFPLKSIW</sequence>
<evidence type="ECO:0000256" key="1">
    <source>
        <dbReference type="ARBA" id="ARBA00009902"/>
    </source>
</evidence>
<dbReference type="GO" id="GO:0004575">
    <property type="term" value="F:sucrose alpha-glucosidase activity"/>
    <property type="evidence" value="ECO:0007669"/>
    <property type="project" value="TreeGrafter"/>
</dbReference>
<dbReference type="SUPFAM" id="SSF75005">
    <property type="entry name" value="Arabinanase/levansucrase/invertase"/>
    <property type="match status" value="1"/>
</dbReference>
<dbReference type="CDD" id="cd18622">
    <property type="entry name" value="GH32_Inu-like"/>
    <property type="match status" value="1"/>
</dbReference>
<dbReference type="AlphaFoldDB" id="A0AAN4W485"/>
<dbReference type="PANTHER" id="PTHR42800">
    <property type="entry name" value="EXOINULINASE INUD (AFU_ORTHOLOGUE AFUA_5G00480)"/>
    <property type="match status" value="1"/>
</dbReference>
<comment type="caution">
    <text evidence="7">The sequence shown here is derived from an EMBL/GenBank/DDBJ whole genome shotgun (WGS) entry which is preliminary data.</text>
</comment>
<dbReference type="Pfam" id="PF08244">
    <property type="entry name" value="Glyco_hydro_32C"/>
    <property type="match status" value="1"/>
</dbReference>
<evidence type="ECO:0000256" key="3">
    <source>
        <dbReference type="ARBA" id="ARBA00023295"/>
    </source>
</evidence>
<evidence type="ECO:0000259" key="6">
    <source>
        <dbReference type="Pfam" id="PF08244"/>
    </source>
</evidence>
<dbReference type="InterPro" id="IPR018053">
    <property type="entry name" value="Glyco_hydro_32_AS"/>
</dbReference>
<keyword evidence="2 4" id="KW-0378">Hydrolase</keyword>
<keyword evidence="8" id="KW-1185">Reference proteome</keyword>
<dbReference type="EMBL" id="BQKE01000005">
    <property type="protein sequence ID" value="GJM64396.1"/>
    <property type="molecule type" value="Genomic_DNA"/>
</dbReference>
<evidence type="ECO:0000313" key="8">
    <source>
        <dbReference type="Proteomes" id="UP001310022"/>
    </source>
</evidence>
<accession>A0AAN4W485</accession>
<dbReference type="SUPFAM" id="SSF49899">
    <property type="entry name" value="Concanavalin A-like lectins/glucanases"/>
    <property type="match status" value="1"/>
</dbReference>
<dbReference type="GO" id="GO:0005987">
    <property type="term" value="P:sucrose catabolic process"/>
    <property type="evidence" value="ECO:0007669"/>
    <property type="project" value="TreeGrafter"/>
</dbReference>
<dbReference type="Proteomes" id="UP001310022">
    <property type="component" value="Unassembled WGS sequence"/>
</dbReference>
<evidence type="ECO:0000259" key="5">
    <source>
        <dbReference type="Pfam" id="PF00251"/>
    </source>
</evidence>
<keyword evidence="3 4" id="KW-0326">Glycosidase</keyword>
<dbReference type="SMART" id="SM00640">
    <property type="entry name" value="Glyco_32"/>
    <property type="match status" value="1"/>
</dbReference>
<proteinExistence type="inferred from homology"/>
<dbReference type="InterPro" id="IPR013189">
    <property type="entry name" value="Glyco_hydro_32_C"/>
</dbReference>
<gene>
    <name evidence="7" type="ORF">PEDI_49480</name>
</gene>
<dbReference type="Pfam" id="PF00251">
    <property type="entry name" value="Glyco_hydro_32N"/>
    <property type="match status" value="1"/>
</dbReference>
<evidence type="ECO:0000313" key="7">
    <source>
        <dbReference type="EMBL" id="GJM64396.1"/>
    </source>
</evidence>
<dbReference type="InterPro" id="IPR001362">
    <property type="entry name" value="Glyco_hydro_32"/>
</dbReference>
<dbReference type="RefSeq" id="WP_338239460.1">
    <property type="nucleotide sequence ID" value="NZ_BQKE01000005.1"/>
</dbReference>
<dbReference type="Gene3D" id="2.60.120.560">
    <property type="entry name" value="Exo-inulinase, domain 1"/>
    <property type="match status" value="1"/>
</dbReference>
<dbReference type="GO" id="GO:0005737">
    <property type="term" value="C:cytoplasm"/>
    <property type="evidence" value="ECO:0007669"/>
    <property type="project" value="TreeGrafter"/>
</dbReference>
<feature type="domain" description="Glycosyl hydrolase family 32 C-terminal" evidence="6">
    <location>
        <begin position="394"/>
        <end position="519"/>
    </location>
</feature>
<evidence type="ECO:0000256" key="4">
    <source>
        <dbReference type="RuleBase" id="RU362110"/>
    </source>
</evidence>
<comment type="similarity">
    <text evidence="1 4">Belongs to the glycosyl hydrolase 32 family.</text>
</comment>
<dbReference type="InterPro" id="IPR013320">
    <property type="entry name" value="ConA-like_dom_sf"/>
</dbReference>
<name>A0AAN4W485_9BACT</name>
<feature type="domain" description="Glycosyl hydrolase family 32 N-terminal" evidence="5">
    <location>
        <begin position="46"/>
        <end position="357"/>
    </location>
</feature>
<dbReference type="InterPro" id="IPR023296">
    <property type="entry name" value="Glyco_hydro_beta-prop_sf"/>
</dbReference>
<protein>
    <recommendedName>
        <fullName evidence="9">Glycosyl hydrolase family 32</fullName>
    </recommendedName>
</protein>
<organism evidence="7 8">
    <name type="scientific">Persicobacter diffluens</name>
    <dbReference type="NCBI Taxonomy" id="981"/>
    <lineage>
        <taxon>Bacteria</taxon>
        <taxon>Pseudomonadati</taxon>
        <taxon>Bacteroidota</taxon>
        <taxon>Cytophagia</taxon>
        <taxon>Cytophagales</taxon>
        <taxon>Persicobacteraceae</taxon>
        <taxon>Persicobacter</taxon>
    </lineage>
</organism>
<dbReference type="PANTHER" id="PTHR42800:SF1">
    <property type="entry name" value="EXOINULINASE INUD (AFU_ORTHOLOGUE AFUA_5G00480)"/>
    <property type="match status" value="1"/>
</dbReference>
<evidence type="ECO:0008006" key="9">
    <source>
        <dbReference type="Google" id="ProtNLM"/>
    </source>
</evidence>
<dbReference type="PROSITE" id="PS00609">
    <property type="entry name" value="GLYCOSYL_HYDROL_F32"/>
    <property type="match status" value="1"/>
</dbReference>
<dbReference type="InterPro" id="IPR013148">
    <property type="entry name" value="Glyco_hydro_32_N"/>
</dbReference>
<reference evidence="7 8" key="1">
    <citation type="submission" date="2021-12" db="EMBL/GenBank/DDBJ databases">
        <title>Genome sequencing of bacteria with rrn-lacking chromosome and rrn-plasmid.</title>
        <authorList>
            <person name="Anda M."/>
            <person name="Iwasaki W."/>
        </authorList>
    </citation>
    <scope>NUCLEOTIDE SEQUENCE [LARGE SCALE GENOMIC DNA]</scope>
    <source>
        <strain evidence="7 8">NBRC 15940</strain>
    </source>
</reference>